<comment type="pathway">
    <text evidence="3 13">Cofactor biosynthesis; riboflavin biosynthesis; 5-amino-6-(D-ribitylamino)uracil from GTP: step 3/4.</text>
</comment>
<evidence type="ECO:0000259" key="17">
    <source>
        <dbReference type="PROSITE" id="PS51747"/>
    </source>
</evidence>
<organism evidence="18 19">
    <name type="scientific">Oryzomicrobium terrae</name>
    <dbReference type="NCBI Taxonomy" id="1735038"/>
    <lineage>
        <taxon>Bacteria</taxon>
        <taxon>Pseudomonadati</taxon>
        <taxon>Pseudomonadota</taxon>
        <taxon>Betaproteobacteria</taxon>
        <taxon>Rhodocyclales</taxon>
        <taxon>Rhodocyclaceae</taxon>
        <taxon>Oryzomicrobium</taxon>
    </lineage>
</organism>
<accession>A0A5C1E4W1</accession>
<feature type="binding site" evidence="15">
    <location>
        <begin position="308"/>
        <end position="314"/>
    </location>
    <ligand>
        <name>NADP(+)</name>
        <dbReference type="ChEBI" id="CHEBI:58349"/>
    </ligand>
</feature>
<feature type="domain" description="CMP/dCMP-type deaminase" evidence="17">
    <location>
        <begin position="14"/>
        <end position="136"/>
    </location>
</feature>
<keyword evidence="11 13" id="KW-0560">Oxidoreductase</keyword>
<dbReference type="Gene3D" id="3.40.430.10">
    <property type="entry name" value="Dihydrofolate Reductase, subunit A"/>
    <property type="match status" value="1"/>
</dbReference>
<dbReference type="PROSITE" id="PS51747">
    <property type="entry name" value="CYT_DCMP_DEAMINASES_2"/>
    <property type="match status" value="1"/>
</dbReference>
<dbReference type="Pfam" id="PF01872">
    <property type="entry name" value="RibD_C"/>
    <property type="match status" value="1"/>
</dbReference>
<feature type="binding site" evidence="15">
    <location>
        <position position="220"/>
    </location>
    <ligand>
        <name>substrate</name>
    </ligand>
</feature>
<feature type="binding site" evidence="15">
    <location>
        <position position="209"/>
    </location>
    <ligand>
        <name>NADP(+)</name>
        <dbReference type="ChEBI" id="CHEBI:58349"/>
    </ligand>
</feature>
<dbReference type="InterPro" id="IPR002734">
    <property type="entry name" value="RibDG_C"/>
</dbReference>
<keyword evidence="10 13" id="KW-0521">NADP</keyword>
<dbReference type="EMBL" id="CP022579">
    <property type="protein sequence ID" value="QEL63966.1"/>
    <property type="molecule type" value="Genomic_DNA"/>
</dbReference>
<evidence type="ECO:0000256" key="6">
    <source>
        <dbReference type="ARBA" id="ARBA00022619"/>
    </source>
</evidence>
<evidence type="ECO:0000256" key="13">
    <source>
        <dbReference type="PIRNR" id="PIRNR006769"/>
    </source>
</evidence>
<name>A0A5C1E4W1_9RHOO</name>
<feature type="binding site" evidence="15">
    <location>
        <position position="235"/>
    </location>
    <ligand>
        <name>NADP(+)</name>
        <dbReference type="ChEBI" id="CHEBI:58349"/>
    </ligand>
</feature>
<evidence type="ECO:0000256" key="4">
    <source>
        <dbReference type="ARBA" id="ARBA00005259"/>
    </source>
</evidence>
<dbReference type="InterPro" id="IPR016193">
    <property type="entry name" value="Cytidine_deaminase-like"/>
</dbReference>
<evidence type="ECO:0000256" key="14">
    <source>
        <dbReference type="PIRSR" id="PIRSR006769-1"/>
    </source>
</evidence>
<dbReference type="CDD" id="cd01284">
    <property type="entry name" value="Riboflavin_deaminase-reductase"/>
    <property type="match status" value="1"/>
</dbReference>
<keyword evidence="7 13" id="KW-0479">Metal-binding</keyword>
<comment type="cofactor">
    <cofactor evidence="13 16">
        <name>Zn(2+)</name>
        <dbReference type="ChEBI" id="CHEBI:29105"/>
    </cofactor>
    <text evidence="13 16">Binds 1 zinc ion.</text>
</comment>
<comment type="similarity">
    <text evidence="5 13">In the C-terminal section; belongs to the HTP reductase family.</text>
</comment>
<keyword evidence="6 13" id="KW-0686">Riboflavin biosynthesis</keyword>
<protein>
    <recommendedName>
        <fullName evidence="13">Riboflavin biosynthesis protein RibD</fullName>
    </recommendedName>
    <domain>
        <recommendedName>
            <fullName evidence="13">Diaminohydroxyphosphoribosylaminopyrimidine deaminase</fullName>
            <shortName evidence="13">DRAP deaminase</shortName>
            <ecNumber evidence="13">3.5.4.26</ecNumber>
        </recommendedName>
        <alternativeName>
            <fullName evidence="13">Riboflavin-specific deaminase</fullName>
        </alternativeName>
    </domain>
    <domain>
        <recommendedName>
            <fullName evidence="13">5-amino-6-(5-phosphoribosylamino)uracil reductase</fullName>
            <ecNumber evidence="13">1.1.1.193</ecNumber>
        </recommendedName>
        <alternativeName>
            <fullName evidence="13">HTP reductase</fullName>
        </alternativeName>
    </domain>
</protein>
<keyword evidence="8 13" id="KW-0378">Hydrolase</keyword>
<dbReference type="GO" id="GO:0008703">
    <property type="term" value="F:5-amino-6-(5-phosphoribosylamino)uracil reductase activity"/>
    <property type="evidence" value="ECO:0007669"/>
    <property type="project" value="UniProtKB-EC"/>
</dbReference>
<dbReference type="UniPathway" id="UPA00275">
    <property type="reaction ID" value="UER00401"/>
</dbReference>
<dbReference type="SUPFAM" id="SSF53597">
    <property type="entry name" value="Dihydrofolate reductase-like"/>
    <property type="match status" value="1"/>
</dbReference>
<feature type="binding site" evidence="15">
    <location>
        <position position="306"/>
    </location>
    <ligand>
        <name>substrate</name>
    </ligand>
</feature>
<dbReference type="RefSeq" id="WP_246154276.1">
    <property type="nucleotide sequence ID" value="NZ_CP022579.1"/>
</dbReference>
<evidence type="ECO:0000256" key="11">
    <source>
        <dbReference type="ARBA" id="ARBA00023002"/>
    </source>
</evidence>
<dbReference type="Pfam" id="PF00383">
    <property type="entry name" value="dCMP_cyt_deam_1"/>
    <property type="match status" value="1"/>
</dbReference>
<dbReference type="GO" id="GO:0009231">
    <property type="term" value="P:riboflavin biosynthetic process"/>
    <property type="evidence" value="ECO:0007669"/>
    <property type="project" value="UniProtKB-UniPathway"/>
</dbReference>
<evidence type="ECO:0000256" key="16">
    <source>
        <dbReference type="PIRSR" id="PIRSR006769-3"/>
    </source>
</evidence>
<feature type="binding site" evidence="15">
    <location>
        <position position="213"/>
    </location>
    <ligand>
        <name>NADP(+)</name>
        <dbReference type="ChEBI" id="CHEBI:58349"/>
    </ligand>
</feature>
<dbReference type="EC" id="3.5.4.26" evidence="13"/>
<feature type="binding site" evidence="15">
    <location>
        <position position="181"/>
    </location>
    <ligand>
        <name>substrate</name>
    </ligand>
</feature>
<feature type="binding site" evidence="16">
    <location>
        <position position="88"/>
    </location>
    <ligand>
        <name>Zn(2+)</name>
        <dbReference type="ChEBI" id="CHEBI:29105"/>
        <note>catalytic</note>
    </ligand>
</feature>
<dbReference type="NCBIfam" id="TIGR00326">
    <property type="entry name" value="eubact_ribD"/>
    <property type="match status" value="1"/>
</dbReference>
<evidence type="ECO:0000256" key="7">
    <source>
        <dbReference type="ARBA" id="ARBA00022723"/>
    </source>
</evidence>
<dbReference type="SUPFAM" id="SSF53927">
    <property type="entry name" value="Cytidine deaminase-like"/>
    <property type="match status" value="1"/>
</dbReference>
<dbReference type="PANTHER" id="PTHR38011:SF7">
    <property type="entry name" value="2,5-DIAMINO-6-RIBOSYLAMINO-4(3H)-PYRIMIDINONE 5'-PHOSPHATE REDUCTASE"/>
    <property type="match status" value="1"/>
</dbReference>
<dbReference type="InterPro" id="IPR002125">
    <property type="entry name" value="CMP_dCMP_dom"/>
</dbReference>
<dbReference type="NCBIfam" id="TIGR00227">
    <property type="entry name" value="ribD_Cterm"/>
    <property type="match status" value="1"/>
</dbReference>
<comment type="pathway">
    <text evidence="2 13">Cofactor biosynthesis; riboflavin biosynthesis; 5-amino-6-(D-ribitylamino)uracil from GTP: step 2/4.</text>
</comment>
<evidence type="ECO:0000256" key="5">
    <source>
        <dbReference type="ARBA" id="ARBA00007417"/>
    </source>
</evidence>
<keyword evidence="9 13" id="KW-0862">Zinc</keyword>
<dbReference type="InterPro" id="IPR004794">
    <property type="entry name" value="Eubact_RibD"/>
</dbReference>
<dbReference type="Gene3D" id="3.40.140.10">
    <property type="entry name" value="Cytidine Deaminase, domain 2"/>
    <property type="match status" value="1"/>
</dbReference>
<reference evidence="18 19" key="1">
    <citation type="submission" date="2017-07" db="EMBL/GenBank/DDBJ databases">
        <title>Complete genome sequence of Oryzomicrobium terrae TPP412.</title>
        <authorList>
            <person name="Chiu L.-W."/>
            <person name="Lo K.-J."/>
            <person name="Tsai Y.-M."/>
            <person name="Lin S.-S."/>
            <person name="Kuo C.-H."/>
            <person name="Liu C.-T."/>
        </authorList>
    </citation>
    <scope>NUCLEOTIDE SEQUENCE [LARGE SCALE GENOMIC DNA]</scope>
    <source>
        <strain evidence="18 19">TPP412</strain>
    </source>
</reference>
<comment type="catalytic activity">
    <reaction evidence="13">
        <text>2,5-diamino-6-hydroxy-4-(5-phosphoribosylamino)-pyrimidine + H2O + H(+) = 5-amino-6-(5-phospho-D-ribosylamino)uracil + NH4(+)</text>
        <dbReference type="Rhea" id="RHEA:21868"/>
        <dbReference type="ChEBI" id="CHEBI:15377"/>
        <dbReference type="ChEBI" id="CHEBI:15378"/>
        <dbReference type="ChEBI" id="CHEBI:28938"/>
        <dbReference type="ChEBI" id="CHEBI:58453"/>
        <dbReference type="ChEBI" id="CHEBI:58614"/>
        <dbReference type="EC" id="3.5.4.26"/>
    </reaction>
</comment>
<dbReference type="GO" id="GO:0008835">
    <property type="term" value="F:diaminohydroxyphosphoribosylaminopyrimidine deaminase activity"/>
    <property type="evidence" value="ECO:0007669"/>
    <property type="project" value="UniProtKB-EC"/>
</dbReference>
<evidence type="ECO:0000256" key="8">
    <source>
        <dbReference type="ARBA" id="ARBA00022801"/>
    </source>
</evidence>
<evidence type="ECO:0000256" key="1">
    <source>
        <dbReference type="ARBA" id="ARBA00002151"/>
    </source>
</evidence>
<dbReference type="InterPro" id="IPR024072">
    <property type="entry name" value="DHFR-like_dom_sf"/>
</dbReference>
<dbReference type="PANTHER" id="PTHR38011">
    <property type="entry name" value="DIHYDROFOLATE REDUCTASE FAMILY PROTEIN (AFU_ORTHOLOGUE AFUA_8G06820)"/>
    <property type="match status" value="1"/>
</dbReference>
<dbReference type="PIRSF" id="PIRSF006769">
    <property type="entry name" value="RibD"/>
    <property type="match status" value="1"/>
</dbReference>
<keyword evidence="19" id="KW-1185">Reference proteome</keyword>
<comment type="function">
    <text evidence="1 13">Converts 2,5-diamino-6-(ribosylamino)-4(3h)-pyrimidinone 5'-phosphate into 5-amino-6-(ribosylamino)-2,4(1h,3h)-pyrimidinedione 5'-phosphate.</text>
</comment>
<gene>
    <name evidence="18" type="primary">ribD</name>
    <name evidence="18" type="ORF">OTERR_04900</name>
</gene>
<dbReference type="KEGG" id="otr:OTERR_04900"/>
<dbReference type="EC" id="1.1.1.193" evidence="13"/>
<feature type="active site" description="Proton donor" evidence="14">
    <location>
        <position position="65"/>
    </location>
</feature>
<dbReference type="FunFam" id="3.40.140.10:FF:000025">
    <property type="entry name" value="Riboflavin biosynthesis protein RibD"/>
    <property type="match status" value="1"/>
</dbReference>
<evidence type="ECO:0000256" key="15">
    <source>
        <dbReference type="PIRSR" id="PIRSR006769-2"/>
    </source>
</evidence>
<comment type="similarity">
    <text evidence="4 13">In the N-terminal section; belongs to the cytidine and deoxycytidylate deaminase family.</text>
</comment>
<keyword evidence="12" id="KW-0511">Multifunctional enzyme</keyword>
<dbReference type="GO" id="GO:0008270">
    <property type="term" value="F:zinc ion binding"/>
    <property type="evidence" value="ECO:0007669"/>
    <property type="project" value="InterPro"/>
</dbReference>
<proteinExistence type="inferred from homology"/>
<feature type="binding site" evidence="16">
    <location>
        <position position="63"/>
    </location>
    <ligand>
        <name>Zn(2+)</name>
        <dbReference type="ChEBI" id="CHEBI:29105"/>
        <note>catalytic</note>
    </ligand>
</feature>
<feature type="binding site" evidence="15">
    <location>
        <position position="167"/>
    </location>
    <ligand>
        <name>substrate</name>
    </ligand>
</feature>
<evidence type="ECO:0000256" key="3">
    <source>
        <dbReference type="ARBA" id="ARBA00004910"/>
    </source>
</evidence>
<evidence type="ECO:0000256" key="9">
    <source>
        <dbReference type="ARBA" id="ARBA00022833"/>
    </source>
</evidence>
<evidence type="ECO:0000256" key="2">
    <source>
        <dbReference type="ARBA" id="ARBA00004882"/>
    </source>
</evidence>
<evidence type="ECO:0000256" key="12">
    <source>
        <dbReference type="ARBA" id="ARBA00023268"/>
    </source>
</evidence>
<dbReference type="GO" id="GO:0050661">
    <property type="term" value="F:NADP binding"/>
    <property type="evidence" value="ECO:0007669"/>
    <property type="project" value="InterPro"/>
</dbReference>
<sequence>MTMPPPTPASAFSAADHAYMARALRLAEQGLWTTSPNPRVGCVLVRDGRVVGEGWHQRAGEPHAEVHALRAAGAQARGATAYVTLEPCSHHGRTPPCADALVAAGVVRVVAAMRDPNPLVAGRGLLRLQEAGIATAAGLLDAAARELNIGFVARMERGRPWVRVKLASSLDGRTALANGKSQWITGPEARRDGHRYRARACAVLTGIGTVKDDDPRLSVRDVATSRQPWKVVVDSRLEISPQAALFDGGPVLVACAVDLAARPEAVAALAAAGGEVLSLPNAAGKVDLAALLDELGRRGVNELHVESGFKLAGSFVREGLADELLLYQAPTLLGDTASGLLTLPELADLAGQRRLTVVDRRQVGVDTRILARFA</sequence>
<feature type="binding site" evidence="15">
    <location>
        <position position="197"/>
    </location>
    <ligand>
        <name>substrate</name>
    </ligand>
</feature>
<dbReference type="PROSITE" id="PS00903">
    <property type="entry name" value="CYT_DCMP_DEAMINASES_1"/>
    <property type="match status" value="1"/>
</dbReference>
<dbReference type="Proteomes" id="UP000323671">
    <property type="component" value="Chromosome"/>
</dbReference>
<comment type="catalytic activity">
    <reaction evidence="13">
        <text>5-amino-6-(5-phospho-D-ribitylamino)uracil + NADP(+) = 5-amino-6-(5-phospho-D-ribosylamino)uracil + NADPH + H(+)</text>
        <dbReference type="Rhea" id="RHEA:17845"/>
        <dbReference type="ChEBI" id="CHEBI:15378"/>
        <dbReference type="ChEBI" id="CHEBI:57783"/>
        <dbReference type="ChEBI" id="CHEBI:58349"/>
        <dbReference type="ChEBI" id="CHEBI:58421"/>
        <dbReference type="ChEBI" id="CHEBI:58453"/>
        <dbReference type="EC" id="1.1.1.193"/>
    </reaction>
</comment>
<evidence type="ECO:0000313" key="18">
    <source>
        <dbReference type="EMBL" id="QEL63966.1"/>
    </source>
</evidence>
<dbReference type="InterPro" id="IPR016192">
    <property type="entry name" value="APOBEC/CMP_deaminase_Zn-bd"/>
</dbReference>
<feature type="binding site" evidence="15">
    <location>
        <position position="217"/>
    </location>
    <ligand>
        <name>substrate</name>
    </ligand>
</feature>
<dbReference type="InterPro" id="IPR011549">
    <property type="entry name" value="RibD_C"/>
</dbReference>
<feature type="binding site" evidence="16">
    <location>
        <position position="97"/>
    </location>
    <ligand>
        <name>Zn(2+)</name>
        <dbReference type="ChEBI" id="CHEBI:29105"/>
        <note>catalytic</note>
    </ligand>
</feature>
<evidence type="ECO:0000313" key="19">
    <source>
        <dbReference type="Proteomes" id="UP000323671"/>
    </source>
</evidence>
<feature type="binding site" evidence="15">
    <location>
        <position position="183"/>
    </location>
    <ligand>
        <name>substrate</name>
    </ligand>
</feature>
<dbReference type="InterPro" id="IPR050765">
    <property type="entry name" value="Riboflavin_Biosynth_HTPR"/>
</dbReference>
<evidence type="ECO:0000256" key="10">
    <source>
        <dbReference type="ARBA" id="ARBA00022857"/>
    </source>
</evidence>
<dbReference type="AlphaFoldDB" id="A0A5C1E4W1"/>